<evidence type="ECO:0000256" key="2">
    <source>
        <dbReference type="ARBA" id="ARBA00022679"/>
    </source>
</evidence>
<gene>
    <name evidence="6" type="ORF">EDM22_04365</name>
</gene>
<dbReference type="EMBL" id="RHHB01000004">
    <property type="protein sequence ID" value="RNB51275.1"/>
    <property type="molecule type" value="Genomic_DNA"/>
</dbReference>
<dbReference type="Gene3D" id="3.40.47.10">
    <property type="match status" value="2"/>
</dbReference>
<dbReference type="CDD" id="cd00831">
    <property type="entry name" value="CHS_like"/>
    <property type="match status" value="1"/>
</dbReference>
<reference evidence="6 7" key="1">
    <citation type="submission" date="2018-10" db="EMBL/GenBank/DDBJ databases">
        <title>Isolation, diversity and antibacterial activity of antinobacteria from the wheat rhizosphere soil.</title>
        <authorList>
            <person name="Sun T."/>
        </authorList>
    </citation>
    <scope>NUCLEOTIDE SEQUENCE [LARGE SCALE GENOMIC DNA]</scope>
    <source>
        <strain evidence="6 7">SJ-23</strain>
    </source>
</reference>
<dbReference type="InterPro" id="IPR016039">
    <property type="entry name" value="Thiolase-like"/>
</dbReference>
<organism evidence="6 7">
    <name type="scientific">Agromyces tardus</name>
    <dbReference type="NCBI Taxonomy" id="2583849"/>
    <lineage>
        <taxon>Bacteria</taxon>
        <taxon>Bacillati</taxon>
        <taxon>Actinomycetota</taxon>
        <taxon>Actinomycetes</taxon>
        <taxon>Micrococcales</taxon>
        <taxon>Microbacteriaceae</taxon>
        <taxon>Agromyces</taxon>
    </lineage>
</organism>
<feature type="domain" description="Chalcone/stilbene synthase C-terminal" evidence="5">
    <location>
        <begin position="238"/>
        <end position="378"/>
    </location>
</feature>
<dbReference type="GO" id="GO:0030639">
    <property type="term" value="P:polyketide biosynthetic process"/>
    <property type="evidence" value="ECO:0007669"/>
    <property type="project" value="TreeGrafter"/>
</dbReference>
<dbReference type="SUPFAM" id="SSF53901">
    <property type="entry name" value="Thiolase-like"/>
    <property type="match status" value="2"/>
</dbReference>
<evidence type="ECO:0000256" key="3">
    <source>
        <dbReference type="PIRSR" id="PIRSR000451-1"/>
    </source>
</evidence>
<dbReference type="PANTHER" id="PTHR11877">
    <property type="entry name" value="HYDROXYMETHYLGLUTARYL-COA SYNTHASE"/>
    <property type="match status" value="1"/>
</dbReference>
<comment type="caution">
    <text evidence="6">The sequence shown here is derived from an EMBL/GenBank/DDBJ whole genome shotgun (WGS) entry which is preliminary data.</text>
</comment>
<evidence type="ECO:0000259" key="4">
    <source>
        <dbReference type="Pfam" id="PF00195"/>
    </source>
</evidence>
<dbReference type="RefSeq" id="WP_122935843.1">
    <property type="nucleotide sequence ID" value="NZ_JBHSNT010000060.1"/>
</dbReference>
<keyword evidence="2" id="KW-0808">Transferase</keyword>
<comment type="similarity">
    <text evidence="1">Belongs to the thiolase-like superfamily. Chalcone/stilbene synthases family.</text>
</comment>
<feature type="domain" description="Chalcone/stilbene synthase N-terminal" evidence="4">
    <location>
        <begin position="9"/>
        <end position="221"/>
    </location>
</feature>
<dbReference type="Pfam" id="PF00195">
    <property type="entry name" value="Chal_sti_synt_N"/>
    <property type="match status" value="1"/>
</dbReference>
<evidence type="ECO:0000313" key="6">
    <source>
        <dbReference type="EMBL" id="RNB51275.1"/>
    </source>
</evidence>
<dbReference type="Proteomes" id="UP000275048">
    <property type="component" value="Unassembled WGS sequence"/>
</dbReference>
<evidence type="ECO:0000256" key="1">
    <source>
        <dbReference type="ARBA" id="ARBA00005531"/>
    </source>
</evidence>
<evidence type="ECO:0000313" key="7">
    <source>
        <dbReference type="Proteomes" id="UP000275048"/>
    </source>
</evidence>
<name>A0A3M8ALF1_9MICO</name>
<dbReference type="GO" id="GO:0016747">
    <property type="term" value="F:acyltransferase activity, transferring groups other than amino-acyl groups"/>
    <property type="evidence" value="ECO:0007669"/>
    <property type="project" value="InterPro"/>
</dbReference>
<dbReference type="PANTHER" id="PTHR11877:SF46">
    <property type="entry name" value="TYPE III POLYKETIDE SYNTHASE A"/>
    <property type="match status" value="1"/>
</dbReference>
<protein>
    <submittedName>
        <fullName evidence="6">Type III polyketide synthase</fullName>
    </submittedName>
</protein>
<proteinExistence type="inferred from homology"/>
<keyword evidence="7" id="KW-1185">Reference proteome</keyword>
<dbReference type="AlphaFoldDB" id="A0A3M8ALF1"/>
<evidence type="ECO:0000259" key="5">
    <source>
        <dbReference type="Pfam" id="PF02797"/>
    </source>
</evidence>
<dbReference type="Pfam" id="PF02797">
    <property type="entry name" value="Chal_sti_synt_C"/>
    <property type="match status" value="1"/>
</dbReference>
<feature type="active site" description="Acyl-thioester intermediate" evidence="3">
    <location>
        <position position="159"/>
    </location>
</feature>
<dbReference type="PIRSF" id="PIRSF000451">
    <property type="entry name" value="PKS_III"/>
    <property type="match status" value="1"/>
</dbReference>
<dbReference type="InterPro" id="IPR001099">
    <property type="entry name" value="Chalcone/stilbene_synt_N"/>
</dbReference>
<dbReference type="InterPro" id="IPR011141">
    <property type="entry name" value="Polyketide_synthase_type-III"/>
</dbReference>
<dbReference type="OrthoDB" id="9786288at2"/>
<accession>A0A3M8ALF1</accession>
<sequence>MSAAISLRGLSTVVPSTVLIQEEVRDVFAAQPGLNRLAQRIVATSFNVSGIERRYTVLEELTYEAREGEPVFFDQATGELLLPGTKARNEIYAEEATPLYVEAGRAAIAATPGIEASDITHVITVSCTGFYAPGPDFMVVRDLGLGAAVQRYHLGFMGCYASMPALRQAAQFCAADPDAVVLVISVELCTLHLRSSNDPDTIVASSLFADGAGAGIVTARPLEPGERAFALDRFETRVTPVGEGDMAWKIGDHGFEMVLSNAVPSIIDDHITGALEPLFAPEADLAEALATDAASDAVAHWAIHPGGRSILDKVESRLALTEAQLVPARETLRDFGNMSSATVLFVLRNILLSDAAADGDRVAAMAFGPGLTVESALMTVQA</sequence>
<dbReference type="InterPro" id="IPR012328">
    <property type="entry name" value="Chalcone/stilbene_synt_C"/>
</dbReference>